<dbReference type="Pfam" id="PF00291">
    <property type="entry name" value="PALP"/>
    <property type="match status" value="1"/>
</dbReference>
<proteinExistence type="inferred from homology"/>
<comment type="caution">
    <text evidence="7">The sequence shown here is derived from an EMBL/GenBank/DDBJ whole genome shotgun (WGS) entry which is preliminary data.</text>
</comment>
<evidence type="ECO:0000256" key="4">
    <source>
        <dbReference type="PIRSR" id="PIRSR006278-1"/>
    </source>
</evidence>
<dbReference type="AlphaFoldDB" id="A0A2W1MYJ1"/>
<evidence type="ECO:0000256" key="3">
    <source>
        <dbReference type="ARBA" id="ARBA00022898"/>
    </source>
</evidence>
<dbReference type="InterPro" id="IPR001926">
    <property type="entry name" value="TrpB-like_PALP"/>
</dbReference>
<dbReference type="SUPFAM" id="SSF53686">
    <property type="entry name" value="Tryptophan synthase beta subunit-like PLP-dependent enzymes"/>
    <property type="match status" value="1"/>
</dbReference>
<dbReference type="EMBL" id="QKSB01000004">
    <property type="protein sequence ID" value="PZE17249.1"/>
    <property type="molecule type" value="Genomic_DNA"/>
</dbReference>
<dbReference type="RefSeq" id="WP_111062774.1">
    <property type="nucleotide sequence ID" value="NZ_JBHUCU010000016.1"/>
</dbReference>
<sequence>MSNFNIPSELTVIHHPLFEDKKVKVAVKRDDLIHPEISGNKWRKLNLNVEKFKQGNYDAILSFGGAFSNHIAALASLSKEMNIPTIGIIRGDELNETSNDTLKKAKANGMELVFVSREKYQYRYEKWYWADLRNEFGNVLIIEEGGANYLGVLGCARIMNEFEKQPDYVIAPMGTGTTVAGLTFQADQTKVIGVPAFKNSESLLEEIKQLLMYCGLSEEDIAEKINALHIENRFHFGRYGKVTPELIDFVNEFYQVTQLKLDLIYTGKMMYTFFKLLNEDFFPIGSEIILIHTGGMQGNQAFSSSLHF</sequence>
<dbReference type="InterPro" id="IPR027278">
    <property type="entry name" value="ACCD_DCysDesulf"/>
</dbReference>
<evidence type="ECO:0000256" key="1">
    <source>
        <dbReference type="ARBA" id="ARBA00001933"/>
    </source>
</evidence>
<dbReference type="Proteomes" id="UP000249248">
    <property type="component" value="Unassembled WGS sequence"/>
</dbReference>
<dbReference type="PANTHER" id="PTHR43780:SF2">
    <property type="entry name" value="1-AMINOCYCLOPROPANE-1-CARBOXYLATE DEAMINASE-RELATED"/>
    <property type="match status" value="1"/>
</dbReference>
<name>A0A2W1MYJ1_9FLAO</name>
<dbReference type="InterPro" id="IPR036052">
    <property type="entry name" value="TrpB-like_PALP_sf"/>
</dbReference>
<dbReference type="OrthoDB" id="9801249at2"/>
<dbReference type="Gene3D" id="3.40.50.1100">
    <property type="match status" value="2"/>
</dbReference>
<feature type="modified residue" description="N6-(pyridoxal phosphate)lysine" evidence="5">
    <location>
        <position position="41"/>
    </location>
</feature>
<evidence type="ECO:0000313" key="7">
    <source>
        <dbReference type="EMBL" id="PZE17249.1"/>
    </source>
</evidence>
<evidence type="ECO:0000256" key="2">
    <source>
        <dbReference type="ARBA" id="ARBA00008639"/>
    </source>
</evidence>
<comment type="cofactor">
    <cofactor evidence="1">
        <name>pyridoxal 5'-phosphate</name>
        <dbReference type="ChEBI" id="CHEBI:597326"/>
    </cofactor>
</comment>
<evidence type="ECO:0000256" key="5">
    <source>
        <dbReference type="PIRSR" id="PIRSR006278-2"/>
    </source>
</evidence>
<keyword evidence="8" id="KW-1185">Reference proteome</keyword>
<dbReference type="PIRSF" id="PIRSF006278">
    <property type="entry name" value="ACCD_DCysDesulf"/>
    <property type="match status" value="1"/>
</dbReference>
<feature type="domain" description="Tryptophan synthase beta chain-like PALP" evidence="6">
    <location>
        <begin position="17"/>
        <end position="228"/>
    </location>
</feature>
<organism evidence="7 8">
    <name type="scientific">Putridiphycobacter roseus</name>
    <dbReference type="NCBI Taxonomy" id="2219161"/>
    <lineage>
        <taxon>Bacteria</taxon>
        <taxon>Pseudomonadati</taxon>
        <taxon>Bacteroidota</taxon>
        <taxon>Flavobacteriia</taxon>
        <taxon>Flavobacteriales</taxon>
        <taxon>Crocinitomicaceae</taxon>
        <taxon>Putridiphycobacter</taxon>
    </lineage>
</organism>
<accession>A0A2W1MYJ1</accession>
<protein>
    <submittedName>
        <fullName evidence="7">1-aminocyclopropane-1-carboxylate deaminase/D-cysteine desulfhydrase</fullName>
    </submittedName>
</protein>
<reference evidence="7 8" key="1">
    <citation type="submission" date="2018-06" db="EMBL/GenBank/DDBJ databases">
        <title>The draft genome sequence of Crocinitomix sp. SM1701.</title>
        <authorList>
            <person name="Zhang X."/>
        </authorList>
    </citation>
    <scope>NUCLEOTIDE SEQUENCE [LARGE SCALE GENOMIC DNA]</scope>
    <source>
        <strain evidence="7 8">SM1701</strain>
    </source>
</reference>
<gene>
    <name evidence="7" type="ORF">DNU06_08220</name>
</gene>
<evidence type="ECO:0000259" key="6">
    <source>
        <dbReference type="Pfam" id="PF00291"/>
    </source>
</evidence>
<feature type="active site" description="Nucleophile" evidence="4">
    <location>
        <position position="68"/>
    </location>
</feature>
<evidence type="ECO:0000313" key="8">
    <source>
        <dbReference type="Proteomes" id="UP000249248"/>
    </source>
</evidence>
<dbReference type="GO" id="GO:0019148">
    <property type="term" value="F:D-cysteine desulfhydrase activity"/>
    <property type="evidence" value="ECO:0007669"/>
    <property type="project" value="TreeGrafter"/>
</dbReference>
<keyword evidence="3 5" id="KW-0663">Pyridoxal phosphate</keyword>
<comment type="similarity">
    <text evidence="2">Belongs to the ACC deaminase/D-cysteine desulfhydrase family.</text>
</comment>
<dbReference type="PANTHER" id="PTHR43780">
    <property type="entry name" value="1-AMINOCYCLOPROPANE-1-CARBOXYLATE DEAMINASE-RELATED"/>
    <property type="match status" value="1"/>
</dbReference>